<dbReference type="PANTHER" id="PTHR45527">
    <property type="entry name" value="NONRIBOSOMAL PEPTIDE SYNTHETASE"/>
    <property type="match status" value="1"/>
</dbReference>
<dbReference type="InterPro" id="IPR025110">
    <property type="entry name" value="AMP-bd_C"/>
</dbReference>
<dbReference type="InterPro" id="IPR001242">
    <property type="entry name" value="Condensation_dom"/>
</dbReference>
<dbReference type="PROSITE" id="PS50075">
    <property type="entry name" value="CARRIER"/>
    <property type="match status" value="1"/>
</dbReference>
<dbReference type="Pfam" id="PF02668">
    <property type="entry name" value="TauD"/>
    <property type="match status" value="1"/>
</dbReference>
<dbReference type="eggNOG" id="COG1020">
    <property type="taxonomic scope" value="Bacteria"/>
</dbReference>
<evidence type="ECO:0000313" key="8">
    <source>
        <dbReference type="Proteomes" id="UP000010478"/>
    </source>
</evidence>
<dbReference type="InterPro" id="IPR036736">
    <property type="entry name" value="ACP-like_sf"/>
</dbReference>
<dbReference type="EC" id="5.1.1.12" evidence="7"/>
<dbReference type="InterPro" id="IPR042098">
    <property type="entry name" value="TauD-like_sf"/>
</dbReference>
<dbReference type="GO" id="GO:0005829">
    <property type="term" value="C:cytosol"/>
    <property type="evidence" value="ECO:0007669"/>
    <property type="project" value="TreeGrafter"/>
</dbReference>
<keyword evidence="8" id="KW-1185">Reference proteome</keyword>
<dbReference type="SUPFAM" id="SSF56801">
    <property type="entry name" value="Acetyl-CoA synthetase-like"/>
    <property type="match status" value="1"/>
</dbReference>
<dbReference type="FunFam" id="3.40.50.980:FF:000001">
    <property type="entry name" value="Non-ribosomal peptide synthetase"/>
    <property type="match status" value="1"/>
</dbReference>
<evidence type="ECO:0000313" key="7">
    <source>
        <dbReference type="EMBL" id="AFZ09432.1"/>
    </source>
</evidence>
<keyword evidence="5" id="KW-0560">Oxidoreductase</keyword>
<evidence type="ECO:0000256" key="5">
    <source>
        <dbReference type="ARBA" id="ARBA00023002"/>
    </source>
</evidence>
<reference evidence="7 8" key="1">
    <citation type="submission" date="2012-05" db="EMBL/GenBank/DDBJ databases">
        <title>Finished chromosome of genome of Oscillatoria sp. PCC 7112.</title>
        <authorList>
            <consortium name="US DOE Joint Genome Institute"/>
            <person name="Gugger M."/>
            <person name="Coursin T."/>
            <person name="Rippka R."/>
            <person name="Tandeau De Marsac N."/>
            <person name="Huntemann M."/>
            <person name="Wei C.-L."/>
            <person name="Han J."/>
            <person name="Detter J.C."/>
            <person name="Han C."/>
            <person name="Tapia R."/>
            <person name="Davenport K."/>
            <person name="Daligault H."/>
            <person name="Erkkila T."/>
            <person name="Gu W."/>
            <person name="Munk A.C.C."/>
            <person name="Teshima H."/>
            <person name="Xu Y."/>
            <person name="Chain P."/>
            <person name="Chen A."/>
            <person name="Krypides N."/>
            <person name="Mavromatis K."/>
            <person name="Markowitz V."/>
            <person name="Szeto E."/>
            <person name="Ivanova N."/>
            <person name="Mikhailova N."/>
            <person name="Ovchinnikova G."/>
            <person name="Pagani I."/>
            <person name="Pati A."/>
            <person name="Goodwin L."/>
            <person name="Peters L."/>
            <person name="Pitluck S."/>
            <person name="Woyke T."/>
            <person name="Kerfeld C."/>
        </authorList>
    </citation>
    <scope>NUCLEOTIDE SEQUENCE [LARGE SCALE GENOMIC DNA]</scope>
    <source>
        <strain evidence="7 8">PCC 7112</strain>
    </source>
</reference>
<dbReference type="GO" id="GO:0031177">
    <property type="term" value="F:phosphopantetheine binding"/>
    <property type="evidence" value="ECO:0007669"/>
    <property type="project" value="InterPro"/>
</dbReference>
<comment type="similarity">
    <text evidence="2">Belongs to the ATP-dependent AMP-binding enzyme family.</text>
</comment>
<evidence type="ECO:0000256" key="1">
    <source>
        <dbReference type="ARBA" id="ARBA00001957"/>
    </source>
</evidence>
<dbReference type="RefSeq" id="WP_015178654.1">
    <property type="nucleotide sequence ID" value="NC_019729.1"/>
</dbReference>
<dbReference type="GO" id="GO:0047527">
    <property type="term" value="F:2,3-dihydroxybenzoate-serine ligase activity"/>
    <property type="evidence" value="ECO:0007669"/>
    <property type="project" value="TreeGrafter"/>
</dbReference>
<dbReference type="CDD" id="cd12116">
    <property type="entry name" value="A_NRPS_Ta1_like"/>
    <property type="match status" value="1"/>
</dbReference>
<dbReference type="SUPFAM" id="SSF51197">
    <property type="entry name" value="Clavaminate synthase-like"/>
    <property type="match status" value="1"/>
</dbReference>
<dbReference type="FunFam" id="3.30.300.30:FF:000010">
    <property type="entry name" value="Enterobactin synthetase component F"/>
    <property type="match status" value="1"/>
</dbReference>
<dbReference type="Pfam" id="PF00550">
    <property type="entry name" value="PP-binding"/>
    <property type="match status" value="1"/>
</dbReference>
<dbReference type="Gene3D" id="3.30.559.30">
    <property type="entry name" value="Nonribosomal peptide synthetase, condensation domain"/>
    <property type="match status" value="2"/>
</dbReference>
<dbReference type="PANTHER" id="PTHR45527:SF1">
    <property type="entry name" value="FATTY ACID SYNTHASE"/>
    <property type="match status" value="1"/>
</dbReference>
<dbReference type="InterPro" id="IPR020806">
    <property type="entry name" value="PKS_PP-bd"/>
</dbReference>
<dbReference type="CDD" id="cd19531">
    <property type="entry name" value="LCL_NRPS-like"/>
    <property type="match status" value="2"/>
</dbReference>
<dbReference type="FunFam" id="3.30.559.10:FF:000012">
    <property type="entry name" value="Non-ribosomal peptide synthetase"/>
    <property type="match status" value="2"/>
</dbReference>
<dbReference type="GO" id="GO:0008610">
    <property type="term" value="P:lipid biosynthetic process"/>
    <property type="evidence" value="ECO:0007669"/>
    <property type="project" value="UniProtKB-ARBA"/>
</dbReference>
<dbReference type="InterPro" id="IPR000873">
    <property type="entry name" value="AMP-dep_synth/lig_dom"/>
</dbReference>
<dbReference type="STRING" id="179408.Osc7112_5178"/>
<keyword evidence="3" id="KW-0596">Phosphopantetheine</keyword>
<name>K9VPK5_9CYAN</name>
<dbReference type="GO" id="GO:0043041">
    <property type="term" value="P:amino acid activation for nonribosomal peptide biosynthetic process"/>
    <property type="evidence" value="ECO:0007669"/>
    <property type="project" value="TreeGrafter"/>
</dbReference>
<dbReference type="PATRIC" id="fig|179408.3.peg.6470"/>
<dbReference type="Gene3D" id="3.30.559.10">
    <property type="entry name" value="Chloramphenicol acetyltransferase-like domain"/>
    <property type="match status" value="2"/>
</dbReference>
<comment type="cofactor">
    <cofactor evidence="1">
        <name>pantetheine 4'-phosphate</name>
        <dbReference type="ChEBI" id="CHEBI:47942"/>
    </cofactor>
</comment>
<dbReference type="InterPro" id="IPR003819">
    <property type="entry name" value="TauD/TfdA-like"/>
</dbReference>
<dbReference type="KEGG" id="oni:Osc7112_5178"/>
<dbReference type="GO" id="GO:0016491">
    <property type="term" value="F:oxidoreductase activity"/>
    <property type="evidence" value="ECO:0007669"/>
    <property type="project" value="UniProtKB-KW"/>
</dbReference>
<organism evidence="7 8">
    <name type="scientific">Phormidium nigroviride PCC 7112</name>
    <dbReference type="NCBI Taxonomy" id="179408"/>
    <lineage>
        <taxon>Bacteria</taxon>
        <taxon>Bacillati</taxon>
        <taxon>Cyanobacteriota</taxon>
        <taxon>Cyanophyceae</taxon>
        <taxon>Oscillatoriophycideae</taxon>
        <taxon>Oscillatoriales</taxon>
        <taxon>Oscillatoriaceae</taxon>
        <taxon>Phormidium</taxon>
    </lineage>
</organism>
<dbReference type="FunFam" id="1.10.1200.10:FF:000005">
    <property type="entry name" value="Nonribosomal peptide synthetase 1"/>
    <property type="match status" value="1"/>
</dbReference>
<dbReference type="GO" id="GO:0050157">
    <property type="term" value="F:ornithine racemase activity"/>
    <property type="evidence" value="ECO:0007669"/>
    <property type="project" value="UniProtKB-EC"/>
</dbReference>
<dbReference type="Gene3D" id="3.30.300.30">
    <property type="match status" value="1"/>
</dbReference>
<sequence length="1921" mass="215900">MSDLIERIATLSPQKRELLLQRLNQKKESVSLERILPQSRESNTFPLSFAQQRLWFFEQLTPGNFTYHILAGVRLTGTLDARSLDRSLNELVKRHEVLRTAFKTINGQPVQAIASNLELKILEINLRSLPETARDREVERLIAAESKLAFDLSQAPLLRAKLLQLSDSNWVLLLSTHHIISDAWSMGIFIQELATFYQAFCTGQPSPLPELSVQYADFASWQRQWLQGEVLETQVAYWKKQLGGNLPVLNLPTDRPRSAVQTFRGAVHKFTIPKAIAEEIAQLSQREKTTLFMTLLAAFKTLLYRYTGQEDILVGSPIANRNRREIEEVIGLFANTLVFRTNLSSNPTFKELLGRVREVALGAYNHQDLPFEKLVEILQPERDLSHNPLFQVLFSLRNVRTPQIKLPGVRLSSLEIEQKTARLDLALDLEEGLEGINGTLEYSQDLFDASTARRIAGHFLTLLESVAANPEQRISNLPILTKPEQQQLLFEWNNTQSNFPQDKCIHELFEAQEELTPDATAVVFKNEYLTYRELNKKANNLASYLQKISVNPEVLVGIYVERSLEMMVGLLGILKAGGAYVPLDPAYPPERLEFMLEDAKISVLLTQKKLLETLPKNSAYIVCLDADWEGISSCGEPVVGLQNSSNLAYVIYTSGSTGKPKGVQISHASAVNFLSSMRQQLAIADRDVWLAVTSLSFDIAALELFLPITTGSRLVVASREVASNGEKLLETLTNSGATVMQATPASWKMLLAAGWQGNNQLKILCGGEALPRHLANQLLLRCAAVWNLYGPTETTIWSTLYQVDRKDESVSIGRPIANTQIFILDRYLMPVPVGVFGELHIGGAGLSRGYLNRPELTAEKFIPNPFAEGGLHASFILHPSSFILSERLYKTGDLARYLPDGNIEFMGRSDHQVKVRGFRIELGEIEAVLSQYPAVREAIALVREDNPGDKRLVAYIVANSELRGEHGDTDPTHSEFINHLRVFLKQKLPQYMMPSAFVLLEAMPLTPNGKIDRRSLRAPDTNTAEFESNFTGSRTPDEQLIAEIWAEVLGLERVGIHDNFFELGGHSLLATQAIARLREAFKIELPLRVLFESPTVASLSDCISQICSSEQKQEAPPIDRAPRGPELPLSFAQQRLWFLDRLQPGDPAYNIPAAVRLKGAIDLTALERSFQTIIDRHEALRTTFGAVEGRPIQLIIPEPTFALSVIDLQHFPQSQREAEAVRLAAEEAQQPFDLANWPLMRVNLLQLGDTESILLLTIHHIIADGWSLGVIVREMATLYEAFCTGKPSPLPELSIQYADYAVWQRNWLSGEVLEQKLAYWKQHLGDRLPVLQLPAKQPRAAVSTYRAALQPFQLSPNLSAALNKLSRQQNVTLFMTLLAALETLLYRSTNQDDMVVGTDLANRTQLETEALIGFFVNILLLRGDLGGNPTFIELLDRVREVTLKAYAHQDLPFDKLVEELRPDRSLNQTPLFQVLFVMQNMPMPALELGGLTLTPIEQDSGLAKFDLVLFVGETEQGIAGTWKYNTDLFEAAAIEQMSGRFETLLNSIVAEPETRLNNLEILTEAEKKQQAMQEVKREKLNFSKFKSVKPKVVTLPDGELIKTEFLQPGELFPLVIKPAASDVDLIDWAKHNRTAIETKLQQHGAILFRGFTDSLVSTFEQFALGICPQLFGEYGDLPREGIGGKVYGSTPYPADQTIFFHNESSHLHRWPMKIWFFCVQPAQSGGETPIVDCRKVYQLLDPKLREKFAQKQLMYVRNYTDGLDVSWQEFFKTAHKTEVEQYCRQAGIEFEWKDGNKLRTCKRRPAIAKHPKTGEMVFFNQLPLHHISCLDTAVRNSLLSVFGEANLPRNVYYGDGTAIEDSVMAEIQAVYQQATVSFPWQSGDILMLDNMLVAHSRNPFVGPRKIVVAMGEMIGEAEFKS</sequence>
<dbReference type="Gene3D" id="1.10.1200.10">
    <property type="entry name" value="ACP-like"/>
    <property type="match status" value="1"/>
</dbReference>
<dbReference type="InterPro" id="IPR023213">
    <property type="entry name" value="CAT-like_dom_sf"/>
</dbReference>
<dbReference type="InterPro" id="IPR009081">
    <property type="entry name" value="PP-bd_ACP"/>
</dbReference>
<feature type="domain" description="Carrier" evidence="6">
    <location>
        <begin position="1032"/>
        <end position="1107"/>
    </location>
</feature>
<dbReference type="EMBL" id="CP003614">
    <property type="protein sequence ID" value="AFZ09432.1"/>
    <property type="molecule type" value="Genomic_DNA"/>
</dbReference>
<keyword evidence="4" id="KW-0597">Phosphoprotein</keyword>
<dbReference type="InterPro" id="IPR045851">
    <property type="entry name" value="AMP-bd_C_sf"/>
</dbReference>
<dbReference type="OrthoDB" id="9778383at2"/>
<dbReference type="HOGENOM" id="CLU_000022_52_2_3"/>
<dbReference type="PROSITE" id="PS00012">
    <property type="entry name" value="PHOSPHOPANTETHEINE"/>
    <property type="match status" value="1"/>
</dbReference>
<accession>K9VPK5</accession>
<dbReference type="SUPFAM" id="SSF52777">
    <property type="entry name" value="CoA-dependent acyltransferases"/>
    <property type="match status" value="4"/>
</dbReference>
<evidence type="ECO:0000256" key="2">
    <source>
        <dbReference type="ARBA" id="ARBA00006432"/>
    </source>
</evidence>
<dbReference type="Proteomes" id="UP000010478">
    <property type="component" value="Chromosome"/>
</dbReference>
<dbReference type="Gene3D" id="3.40.50.980">
    <property type="match status" value="2"/>
</dbReference>
<dbReference type="Gene3D" id="3.60.130.10">
    <property type="entry name" value="Clavaminate synthase-like"/>
    <property type="match status" value="1"/>
</dbReference>
<dbReference type="SUPFAM" id="SSF47336">
    <property type="entry name" value="ACP-like"/>
    <property type="match status" value="1"/>
</dbReference>
<dbReference type="Gene3D" id="2.30.38.10">
    <property type="entry name" value="Luciferase, Domain 3"/>
    <property type="match status" value="1"/>
</dbReference>
<dbReference type="GO" id="GO:0009239">
    <property type="term" value="P:enterobactin biosynthetic process"/>
    <property type="evidence" value="ECO:0007669"/>
    <property type="project" value="TreeGrafter"/>
</dbReference>
<dbReference type="GO" id="GO:0009366">
    <property type="term" value="C:enterobactin synthetase complex"/>
    <property type="evidence" value="ECO:0007669"/>
    <property type="project" value="TreeGrafter"/>
</dbReference>
<evidence type="ECO:0000259" key="6">
    <source>
        <dbReference type="PROSITE" id="PS50075"/>
    </source>
</evidence>
<protein>
    <submittedName>
        <fullName evidence="7">Amino acid adenylation domain protein</fullName>
        <ecNumber evidence="7">5.1.1.12</ecNumber>
    </submittedName>
</protein>
<dbReference type="FunFam" id="2.30.38.10:FF:000001">
    <property type="entry name" value="Non-ribosomal peptide synthetase PvdI"/>
    <property type="match status" value="1"/>
</dbReference>
<dbReference type="PROSITE" id="PS00455">
    <property type="entry name" value="AMP_BINDING"/>
    <property type="match status" value="1"/>
</dbReference>
<keyword evidence="7" id="KW-0413">Isomerase</keyword>
<gene>
    <name evidence="7" type="ORF">Osc7112_5178</name>
</gene>
<dbReference type="Pfam" id="PF00501">
    <property type="entry name" value="AMP-binding"/>
    <property type="match status" value="1"/>
</dbReference>
<dbReference type="SMART" id="SM00823">
    <property type="entry name" value="PKS_PP"/>
    <property type="match status" value="1"/>
</dbReference>
<dbReference type="InterPro" id="IPR020845">
    <property type="entry name" value="AMP-binding_CS"/>
</dbReference>
<dbReference type="InterPro" id="IPR010071">
    <property type="entry name" value="AA_adenyl_dom"/>
</dbReference>
<dbReference type="InterPro" id="IPR006162">
    <property type="entry name" value="Ppantetheine_attach_site"/>
</dbReference>
<dbReference type="NCBIfam" id="TIGR01733">
    <property type="entry name" value="AA-adenyl-dom"/>
    <property type="match status" value="1"/>
</dbReference>
<proteinExistence type="inferred from homology"/>
<dbReference type="FunFam" id="3.40.50.12780:FF:000012">
    <property type="entry name" value="Non-ribosomal peptide synthetase"/>
    <property type="match status" value="1"/>
</dbReference>
<dbReference type="Pfam" id="PF00668">
    <property type="entry name" value="Condensation"/>
    <property type="match status" value="2"/>
</dbReference>
<evidence type="ECO:0000256" key="4">
    <source>
        <dbReference type="ARBA" id="ARBA00022553"/>
    </source>
</evidence>
<dbReference type="Pfam" id="PF13193">
    <property type="entry name" value="AMP-binding_C"/>
    <property type="match status" value="1"/>
</dbReference>
<evidence type="ECO:0000256" key="3">
    <source>
        <dbReference type="ARBA" id="ARBA00022450"/>
    </source>
</evidence>